<feature type="non-terminal residue" evidence="2">
    <location>
        <position position="1"/>
    </location>
</feature>
<dbReference type="KEGG" id="abp:AGABI1DRAFT95849"/>
<reference evidence="3" key="1">
    <citation type="journal article" date="2012" name="Proc. Natl. Acad. Sci. U.S.A.">
        <title>Genome sequence of the button mushroom Agaricus bisporus reveals mechanisms governing adaptation to a humic-rich ecological niche.</title>
        <authorList>
            <person name="Morin E."/>
            <person name="Kohler A."/>
            <person name="Baker A.R."/>
            <person name="Foulongne-Oriol M."/>
            <person name="Lombard V."/>
            <person name="Nagy L.G."/>
            <person name="Ohm R.A."/>
            <person name="Patyshakuliyeva A."/>
            <person name="Brun A."/>
            <person name="Aerts A.L."/>
            <person name="Bailey A.M."/>
            <person name="Billette C."/>
            <person name="Coutinho P.M."/>
            <person name="Deakin G."/>
            <person name="Doddapaneni H."/>
            <person name="Floudas D."/>
            <person name="Grimwood J."/>
            <person name="Hilden K."/>
            <person name="Kuees U."/>
            <person name="LaButti K.M."/>
            <person name="Lapidus A."/>
            <person name="Lindquist E.A."/>
            <person name="Lucas S.M."/>
            <person name="Murat C."/>
            <person name="Riley R.W."/>
            <person name="Salamov A.A."/>
            <person name="Schmutz J."/>
            <person name="Subramanian V."/>
            <person name="Woesten H.A.B."/>
            <person name="Xu J."/>
            <person name="Eastwood D.C."/>
            <person name="Foster G.D."/>
            <person name="Sonnenberg A.S."/>
            <person name="Cullen D."/>
            <person name="de Vries R.P."/>
            <person name="Lundell T."/>
            <person name="Hibbett D.S."/>
            <person name="Henrissat B."/>
            <person name="Burton K.S."/>
            <person name="Kerrigan R.W."/>
            <person name="Challen M.P."/>
            <person name="Grigoriev I.V."/>
            <person name="Martin F."/>
        </authorList>
    </citation>
    <scope>NUCLEOTIDE SEQUENCE [LARGE SCALE GENOMIC DNA]</scope>
    <source>
        <strain evidence="3">JB137-S8 / ATCC MYA-4627 / FGSC 10392</strain>
    </source>
</reference>
<evidence type="ECO:0000313" key="2">
    <source>
        <dbReference type="EMBL" id="EKM74136.1"/>
    </source>
</evidence>
<dbReference type="InParanoid" id="K5WFW8"/>
<accession>K5WFW8</accession>
<feature type="region of interest" description="Disordered" evidence="1">
    <location>
        <begin position="22"/>
        <end position="50"/>
    </location>
</feature>
<organism evidence="2 3">
    <name type="scientific">Agaricus bisporus var. burnettii (strain JB137-S8 / ATCC MYA-4627 / FGSC 10392)</name>
    <name type="common">White button mushroom</name>
    <dbReference type="NCBI Taxonomy" id="597362"/>
    <lineage>
        <taxon>Eukaryota</taxon>
        <taxon>Fungi</taxon>
        <taxon>Dikarya</taxon>
        <taxon>Basidiomycota</taxon>
        <taxon>Agaricomycotina</taxon>
        <taxon>Agaricomycetes</taxon>
        <taxon>Agaricomycetidae</taxon>
        <taxon>Agaricales</taxon>
        <taxon>Agaricineae</taxon>
        <taxon>Agaricaceae</taxon>
        <taxon>Agaricus</taxon>
    </lineage>
</organism>
<dbReference type="RefSeq" id="XP_007335225.1">
    <property type="nucleotide sequence ID" value="XM_007335163.1"/>
</dbReference>
<dbReference type="Gene3D" id="2.40.70.10">
    <property type="entry name" value="Acid Proteases"/>
    <property type="match status" value="1"/>
</dbReference>
<dbReference type="AlphaFoldDB" id="K5WFW8"/>
<keyword evidence="3" id="KW-1185">Reference proteome</keyword>
<dbReference type="GeneID" id="18832741"/>
<name>K5WFW8_AGABU</name>
<dbReference type="Proteomes" id="UP000008493">
    <property type="component" value="Unassembled WGS sequence"/>
</dbReference>
<gene>
    <name evidence="2" type="ORF">AGABI1DRAFT_95849</name>
</gene>
<dbReference type="InterPro" id="IPR021109">
    <property type="entry name" value="Peptidase_aspartic_dom_sf"/>
</dbReference>
<dbReference type="EMBL" id="JH971633">
    <property type="protein sequence ID" value="EKM74136.1"/>
    <property type="molecule type" value="Genomic_DNA"/>
</dbReference>
<dbReference type="CDD" id="cd00303">
    <property type="entry name" value="retropepsin_like"/>
    <property type="match status" value="1"/>
</dbReference>
<evidence type="ECO:0000256" key="1">
    <source>
        <dbReference type="SAM" id="MobiDB-lite"/>
    </source>
</evidence>
<dbReference type="SUPFAM" id="SSF50630">
    <property type="entry name" value="Acid proteases"/>
    <property type="match status" value="1"/>
</dbReference>
<dbReference type="OrthoDB" id="1750432at2759"/>
<feature type="compositionally biased region" description="Acidic residues" evidence="1">
    <location>
        <begin position="22"/>
        <end position="32"/>
    </location>
</feature>
<feature type="compositionally biased region" description="Basic and acidic residues" evidence="1">
    <location>
        <begin position="34"/>
        <end position="50"/>
    </location>
</feature>
<dbReference type="Pfam" id="PF08284">
    <property type="entry name" value="RVP_2"/>
    <property type="match status" value="1"/>
</dbReference>
<evidence type="ECO:0000313" key="3">
    <source>
        <dbReference type="Proteomes" id="UP000008493"/>
    </source>
</evidence>
<sequence length="543" mass="64029">LNSEIEYTASEVSTYATCIEIPDTESDEEPADVDNLHETTSSKDSQIERPHDVSFDWETEDKRSKQHTCDPGLVGRFYHVPDNDCIAIPPRSPVYEILRDERSRTDPQERVHQWLYEQFRNIAPKEHWQRHFLFEDNGRYYNGTYHFGDRITNFLDSQNGPIGDVARTKLERIMINFFPLRWGSFTIKYWRYRDRLYVHNEAWDGWISLQWKHIMNWKPSLVARHLWRKIFLAAHKRPVPEMILGMIEKISKYSDYTDNYLSNAEFILNSKVGLIEGGYFNPDGSTFEYCYQERFSTSRKGDFVEIIDNAKKKYMFLQYKLLQIPDFNLVNWWFLNEKRERQRKYIIVDPYRLSDTWECLWNGISSASDDESFDFEYSDDDSLEEDLAVMSVIESFGQQINGHPARALVDSGSLSDFISSALVQQLELPKVELVKPLQVQMAVQGSRSKVNYGTTVSMTYQGIKGKRYFDVMNLSNYDLILGTPFLYQHRDHGFACSSRVQQKYTKRTYTKSEKNSFVTQVSYAKTRWILHYHRSEQSTTTYP</sequence>
<protein>
    <submittedName>
        <fullName evidence="2">Uncharacterized protein</fullName>
    </submittedName>
</protein>
<dbReference type="HOGENOM" id="CLU_502120_0_0_1"/>
<proteinExistence type="predicted"/>